<dbReference type="Gene3D" id="1.10.1240.10">
    <property type="entry name" value="Methionine synthase domain"/>
    <property type="match status" value="1"/>
</dbReference>
<dbReference type="AlphaFoldDB" id="A0A832RY63"/>
<dbReference type="InterPro" id="IPR036724">
    <property type="entry name" value="Cobalamin-bd_sf"/>
</dbReference>
<name>A0A832RY63_9EURY</name>
<dbReference type="GO" id="GO:0032259">
    <property type="term" value="P:methylation"/>
    <property type="evidence" value="ECO:0007669"/>
    <property type="project" value="UniProtKB-KW"/>
</dbReference>
<dbReference type="PROSITE" id="PS51332">
    <property type="entry name" value="B12_BINDING"/>
    <property type="match status" value="1"/>
</dbReference>
<evidence type="ECO:0000259" key="5">
    <source>
        <dbReference type="PROSITE" id="PS51337"/>
    </source>
</evidence>
<dbReference type="NCBIfam" id="TIGR02370">
    <property type="entry name" value="pyl_corrinoid"/>
    <property type="match status" value="1"/>
</dbReference>
<dbReference type="Pfam" id="PF02607">
    <property type="entry name" value="B12-binding_2"/>
    <property type="match status" value="1"/>
</dbReference>
<feature type="domain" description="B12-binding" evidence="4">
    <location>
        <begin position="91"/>
        <end position="213"/>
    </location>
</feature>
<accession>A0A832RY63</accession>
<dbReference type="GO" id="GO:0046653">
    <property type="term" value="P:tetrahydrofolate metabolic process"/>
    <property type="evidence" value="ECO:0007669"/>
    <property type="project" value="TreeGrafter"/>
</dbReference>
<dbReference type="GO" id="GO:0050897">
    <property type="term" value="F:cobalt ion binding"/>
    <property type="evidence" value="ECO:0007669"/>
    <property type="project" value="InterPro"/>
</dbReference>
<reference evidence="6" key="1">
    <citation type="journal article" date="2020" name="bioRxiv">
        <title>A rank-normalized archaeal taxonomy based on genome phylogeny resolves widespread incomplete and uneven classifications.</title>
        <authorList>
            <person name="Rinke C."/>
            <person name="Chuvochina M."/>
            <person name="Mussig A.J."/>
            <person name="Chaumeil P.-A."/>
            <person name="Waite D.W."/>
            <person name="Whitman W.B."/>
            <person name="Parks D.H."/>
            <person name="Hugenholtz P."/>
        </authorList>
    </citation>
    <scope>NUCLEOTIDE SEQUENCE</scope>
    <source>
        <strain evidence="6">UBA12518</strain>
    </source>
</reference>
<dbReference type="InterPro" id="IPR050554">
    <property type="entry name" value="Met_Synthase/Corrinoid"/>
</dbReference>
<dbReference type="Pfam" id="PF02310">
    <property type="entry name" value="B12-binding"/>
    <property type="match status" value="1"/>
</dbReference>
<dbReference type="CDD" id="cd02070">
    <property type="entry name" value="corrinoid_protein_B12-BD"/>
    <property type="match status" value="1"/>
</dbReference>
<dbReference type="PANTHER" id="PTHR45833:SF1">
    <property type="entry name" value="METHIONINE SYNTHASE"/>
    <property type="match status" value="1"/>
</dbReference>
<dbReference type="Gene3D" id="3.40.50.280">
    <property type="entry name" value="Cobalamin-binding domain"/>
    <property type="match status" value="1"/>
</dbReference>
<dbReference type="InterPro" id="IPR006158">
    <property type="entry name" value="Cobalamin-bd"/>
</dbReference>
<dbReference type="GO" id="GO:0008705">
    <property type="term" value="F:methionine synthase activity"/>
    <property type="evidence" value="ECO:0007669"/>
    <property type="project" value="TreeGrafter"/>
</dbReference>
<dbReference type="SUPFAM" id="SSF52242">
    <property type="entry name" value="Cobalamin (vitamin B12)-binding domain"/>
    <property type="match status" value="1"/>
</dbReference>
<evidence type="ECO:0000259" key="4">
    <source>
        <dbReference type="PROSITE" id="PS51332"/>
    </source>
</evidence>
<evidence type="ECO:0000256" key="3">
    <source>
        <dbReference type="ARBA" id="ARBA00023285"/>
    </source>
</evidence>
<gene>
    <name evidence="6" type="ORF">HA299_07365</name>
</gene>
<proteinExistence type="inferred from homology"/>
<dbReference type="InterPro" id="IPR036594">
    <property type="entry name" value="Meth_synthase_dom"/>
</dbReference>
<keyword evidence="2" id="KW-0479">Metal-binding</keyword>
<dbReference type="GO" id="GO:0031419">
    <property type="term" value="F:cobalamin binding"/>
    <property type="evidence" value="ECO:0007669"/>
    <property type="project" value="InterPro"/>
</dbReference>
<comment type="caution">
    <text evidence="6">The sequence shown here is derived from an EMBL/GenBank/DDBJ whole genome shotgun (WGS) entry which is preliminary data.</text>
</comment>
<dbReference type="PROSITE" id="PS51337">
    <property type="entry name" value="B12_BINDING_NTER"/>
    <property type="match status" value="1"/>
</dbReference>
<dbReference type="FunFam" id="3.40.50.280:FF:000003">
    <property type="entry name" value="Dimethylamine methyltransferase corrinoid protein"/>
    <property type="match status" value="1"/>
</dbReference>
<dbReference type="RefSeq" id="WP_042686889.1">
    <property type="nucleotide sequence ID" value="NZ_DUIH01000023.1"/>
</dbReference>
<feature type="domain" description="B12-binding N-terminal" evidence="5">
    <location>
        <begin position="1"/>
        <end position="91"/>
    </location>
</feature>
<keyword evidence="6" id="KW-0808">Transferase</keyword>
<dbReference type="SUPFAM" id="SSF47644">
    <property type="entry name" value="Methionine synthase domain"/>
    <property type="match status" value="1"/>
</dbReference>
<evidence type="ECO:0000256" key="1">
    <source>
        <dbReference type="ARBA" id="ARBA00010854"/>
    </source>
</evidence>
<organism evidence="6 7">
    <name type="scientific">Methermicoccus shengliensis</name>
    <dbReference type="NCBI Taxonomy" id="660064"/>
    <lineage>
        <taxon>Archaea</taxon>
        <taxon>Methanobacteriati</taxon>
        <taxon>Methanobacteriota</taxon>
        <taxon>Stenosarchaea group</taxon>
        <taxon>Methanomicrobia</taxon>
        <taxon>Methanosarcinales</taxon>
        <taxon>Methermicoccaceae</taxon>
        <taxon>Methermicoccus</taxon>
    </lineage>
</organism>
<evidence type="ECO:0000256" key="2">
    <source>
        <dbReference type="ARBA" id="ARBA00022723"/>
    </source>
</evidence>
<keyword evidence="6" id="KW-0489">Methyltransferase</keyword>
<dbReference type="InterPro" id="IPR003759">
    <property type="entry name" value="Cbl-bd_cap"/>
</dbReference>
<protein>
    <submittedName>
        <fullName evidence="6">Dimethylamine methyltransferase</fullName>
    </submittedName>
</protein>
<sequence length="213" mass="22543">MGKEEILATLKKAVETYDVELAKKAAQEALDAGIEPFEAINNGLGKGMETVSDRFDKAEIYLPQVMLAADAMDAALKILEPRMTETGEAGKGTVVIGTVEGDIHEIGKNVVAAMLRGAGYKVIDVGRDAPIDKFVEAAKENNADVVGASALMTTTMPGQREVVKGLKEAGLDNVKTIFGGAPCTQEWVDEIGGDAYCENAAEAIKTVDALLKR</sequence>
<keyword evidence="3" id="KW-0170">Cobalt</keyword>
<dbReference type="GO" id="GO:0050667">
    <property type="term" value="P:homocysteine metabolic process"/>
    <property type="evidence" value="ECO:0007669"/>
    <property type="project" value="TreeGrafter"/>
</dbReference>
<dbReference type="GO" id="GO:0015948">
    <property type="term" value="P:methanogenesis"/>
    <property type="evidence" value="ECO:0007669"/>
    <property type="project" value="InterPro"/>
</dbReference>
<dbReference type="EMBL" id="DUIH01000023">
    <property type="protein sequence ID" value="HIH70403.1"/>
    <property type="molecule type" value="Genomic_DNA"/>
</dbReference>
<evidence type="ECO:0000313" key="6">
    <source>
        <dbReference type="EMBL" id="HIH70403.1"/>
    </source>
</evidence>
<dbReference type="SMART" id="SM01018">
    <property type="entry name" value="B12-binding_2"/>
    <property type="match status" value="1"/>
</dbReference>
<evidence type="ECO:0000313" key="7">
    <source>
        <dbReference type="Proteomes" id="UP000600363"/>
    </source>
</evidence>
<dbReference type="PANTHER" id="PTHR45833">
    <property type="entry name" value="METHIONINE SYNTHASE"/>
    <property type="match status" value="1"/>
</dbReference>
<dbReference type="GO" id="GO:0005829">
    <property type="term" value="C:cytosol"/>
    <property type="evidence" value="ECO:0007669"/>
    <property type="project" value="TreeGrafter"/>
</dbReference>
<dbReference type="Proteomes" id="UP000600363">
    <property type="component" value="Unassembled WGS sequence"/>
</dbReference>
<dbReference type="InterPro" id="IPR012741">
    <property type="entry name" value="Corrinoid_p"/>
</dbReference>
<comment type="similarity">
    <text evidence="1">Belongs to the methylamine corrinoid protein family.</text>
</comment>